<name>A0A1S9RWY7_PENBI</name>
<accession>A0A1S9RWY7</accession>
<sequence length="334" mass="36621">MRVFAPFCAVLISLALPFLTSAADDPSYNASLPFRPNNVSSLHDPYYWVGSYYNGTAELELMSFTSLVAENSSQCPSLANTTTTVQYDTILALTEPSSFLNGASDPVNAFLLLWDTGFDFSSITTFGNFLIDLPSLKSSICSSAPMWLDWLYPENYFNWALKASDPYRLSSTITSDYYGGEDSLLVNMTNCTNTEAVPWWVFLNSGTLANGTSAGDSGWPGMAANLEFNRAAANYTIQGYFKAYRAYGENNDRFGGVPAEGQFTLRFTGKIDTYHSDVLVNDTATPTWLRTVGFNNNSQNIGFTGAAGRMCSLADTGRWTALALVTQVVWLILN</sequence>
<comment type="caution">
    <text evidence="2">The sequence shown here is derived from an EMBL/GenBank/DDBJ whole genome shotgun (WGS) entry which is preliminary data.</text>
</comment>
<feature type="signal peptide" evidence="1">
    <location>
        <begin position="1"/>
        <end position="22"/>
    </location>
</feature>
<dbReference type="Proteomes" id="UP000190744">
    <property type="component" value="Unassembled WGS sequence"/>
</dbReference>
<protein>
    <submittedName>
        <fullName evidence="2">Uncharacterized protein</fullName>
    </submittedName>
</protein>
<dbReference type="AlphaFoldDB" id="A0A1S9RWY7"/>
<organism evidence="2 3">
    <name type="scientific">Penicillium brasilianum</name>
    <dbReference type="NCBI Taxonomy" id="104259"/>
    <lineage>
        <taxon>Eukaryota</taxon>
        <taxon>Fungi</taxon>
        <taxon>Dikarya</taxon>
        <taxon>Ascomycota</taxon>
        <taxon>Pezizomycotina</taxon>
        <taxon>Eurotiomycetes</taxon>
        <taxon>Eurotiomycetidae</taxon>
        <taxon>Eurotiales</taxon>
        <taxon>Aspergillaceae</taxon>
        <taxon>Penicillium</taxon>
    </lineage>
</organism>
<reference evidence="3" key="1">
    <citation type="submission" date="2015-09" db="EMBL/GenBank/DDBJ databases">
        <authorList>
            <person name="Fill T.P."/>
            <person name="Baretta J.F."/>
            <person name="de Almeida L.G."/>
            <person name="Rocha M."/>
            <person name="de Souza D.H."/>
            <person name="Malavazi I."/>
            <person name="Cerdeira L.T."/>
            <person name="Hong H."/>
            <person name="Samborskyy M."/>
            <person name="de Vasconcelos A.T."/>
            <person name="Leadlay P."/>
            <person name="Rodrigues-Filho E."/>
        </authorList>
    </citation>
    <scope>NUCLEOTIDE SEQUENCE [LARGE SCALE GENOMIC DNA]</scope>
    <source>
        <strain evidence="3">LaBioMMi 136</strain>
    </source>
</reference>
<evidence type="ECO:0000256" key="1">
    <source>
        <dbReference type="SAM" id="SignalP"/>
    </source>
</evidence>
<evidence type="ECO:0000313" key="3">
    <source>
        <dbReference type="Proteomes" id="UP000190744"/>
    </source>
</evidence>
<keyword evidence="1" id="KW-0732">Signal</keyword>
<proteinExistence type="predicted"/>
<feature type="chain" id="PRO_5012978570" evidence="1">
    <location>
        <begin position="23"/>
        <end position="334"/>
    </location>
</feature>
<gene>
    <name evidence="2" type="ORF">PEBR_05899</name>
</gene>
<evidence type="ECO:0000313" key="2">
    <source>
        <dbReference type="EMBL" id="OOQ90002.1"/>
    </source>
</evidence>
<dbReference type="EMBL" id="LJBN01000100">
    <property type="protein sequence ID" value="OOQ90002.1"/>
    <property type="molecule type" value="Genomic_DNA"/>
</dbReference>